<sequence>MSVFSAFTQPPAYTEKPSAVGFYEVPLQEHPSPSPAEIEASEAKYRSFRRRLFLLKIIHLLGFITWIALFTAYIVFASHKSRSDEHGFEKDKTVSTEQVSTTDKRVRGLHFIAGSGLIAALVCGFSSLTSLMIVLKAKEKRQMQEERGEVPWKLLPWWLECKTVDVCFAGSAVLQFVLGGVLIVGLK</sequence>
<comment type="caution">
    <text evidence="2">The sequence shown here is derived from an EMBL/GenBank/DDBJ whole genome shotgun (WGS) entry which is preliminary data.</text>
</comment>
<name>S8AED5_DACHA</name>
<feature type="transmembrane region" description="Helical" evidence="1">
    <location>
        <begin position="166"/>
        <end position="186"/>
    </location>
</feature>
<accession>S8AED5</accession>
<proteinExistence type="predicted"/>
<keyword evidence="1" id="KW-0812">Transmembrane</keyword>
<dbReference type="Proteomes" id="UP000015100">
    <property type="component" value="Unassembled WGS sequence"/>
</dbReference>
<feature type="transmembrane region" description="Helical" evidence="1">
    <location>
        <begin position="53"/>
        <end position="76"/>
    </location>
</feature>
<reference evidence="3" key="2">
    <citation type="submission" date="2013-04" db="EMBL/GenBank/DDBJ databases">
        <title>Genomic mechanisms accounting for the adaptation to parasitism in nematode-trapping fungi.</title>
        <authorList>
            <person name="Ahren D.G."/>
        </authorList>
    </citation>
    <scope>NUCLEOTIDE SEQUENCE [LARGE SCALE GENOMIC DNA]</scope>
    <source>
        <strain evidence="3">CBS 200.50</strain>
    </source>
</reference>
<organism evidence="2 3">
    <name type="scientific">Dactylellina haptotyla (strain CBS 200.50)</name>
    <name type="common">Nematode-trapping fungus</name>
    <name type="synonym">Monacrosporium haptotylum</name>
    <dbReference type="NCBI Taxonomy" id="1284197"/>
    <lineage>
        <taxon>Eukaryota</taxon>
        <taxon>Fungi</taxon>
        <taxon>Dikarya</taxon>
        <taxon>Ascomycota</taxon>
        <taxon>Pezizomycotina</taxon>
        <taxon>Orbiliomycetes</taxon>
        <taxon>Orbiliales</taxon>
        <taxon>Orbiliaceae</taxon>
        <taxon>Dactylellina</taxon>
    </lineage>
</organism>
<evidence type="ECO:0000313" key="3">
    <source>
        <dbReference type="Proteomes" id="UP000015100"/>
    </source>
</evidence>
<evidence type="ECO:0000313" key="2">
    <source>
        <dbReference type="EMBL" id="EPS39486.1"/>
    </source>
</evidence>
<evidence type="ECO:0000256" key="1">
    <source>
        <dbReference type="SAM" id="Phobius"/>
    </source>
</evidence>
<dbReference type="HOGENOM" id="CLU_1447624_0_0_1"/>
<reference evidence="2 3" key="1">
    <citation type="journal article" date="2013" name="PLoS Genet.">
        <title>Genomic mechanisms accounting for the adaptation to parasitism in nematode-trapping fungi.</title>
        <authorList>
            <person name="Meerupati T."/>
            <person name="Andersson K.M."/>
            <person name="Friman E."/>
            <person name="Kumar D."/>
            <person name="Tunlid A."/>
            <person name="Ahren D."/>
        </authorList>
    </citation>
    <scope>NUCLEOTIDE SEQUENCE [LARGE SCALE GENOMIC DNA]</scope>
    <source>
        <strain evidence="2 3">CBS 200.50</strain>
    </source>
</reference>
<protein>
    <submittedName>
        <fullName evidence="2">Uncharacterized protein</fullName>
    </submittedName>
</protein>
<keyword evidence="3" id="KW-1185">Reference proteome</keyword>
<dbReference type="OrthoDB" id="10430478at2759"/>
<dbReference type="AlphaFoldDB" id="S8AED5"/>
<keyword evidence="1" id="KW-1133">Transmembrane helix</keyword>
<dbReference type="EMBL" id="AQGS01000467">
    <property type="protein sequence ID" value="EPS39486.1"/>
    <property type="molecule type" value="Genomic_DNA"/>
</dbReference>
<gene>
    <name evidence="2" type="ORF">H072_6739</name>
</gene>
<feature type="transmembrane region" description="Helical" evidence="1">
    <location>
        <begin position="111"/>
        <end position="135"/>
    </location>
</feature>
<keyword evidence="1" id="KW-0472">Membrane</keyword>